<dbReference type="AlphaFoldDB" id="A0A0D6DXV0"/>
<keyword evidence="4" id="KW-0547">Nucleotide-binding</keyword>
<dbReference type="Proteomes" id="UP000033166">
    <property type="component" value="Chromosome I"/>
</dbReference>
<protein>
    <submittedName>
        <fullName evidence="9">Phosphate transport system ATP-binding protein 1 PstB1</fullName>
    </submittedName>
</protein>
<evidence type="ECO:0000256" key="7">
    <source>
        <dbReference type="ARBA" id="ARBA00023136"/>
    </source>
</evidence>
<evidence type="ECO:0000313" key="9">
    <source>
        <dbReference type="EMBL" id="CEN28766.1"/>
    </source>
</evidence>
<dbReference type="EMBL" id="LN774769">
    <property type="protein sequence ID" value="CEN28766.1"/>
    <property type="molecule type" value="Genomic_DNA"/>
</dbReference>
<name>A0A0D6DXV0_9LACT</name>
<accession>A0A0D6DXV0</accession>
<keyword evidence="2" id="KW-1003">Cell membrane</keyword>
<dbReference type="SMART" id="SM00382">
    <property type="entry name" value="AAA"/>
    <property type="match status" value="1"/>
</dbReference>
<gene>
    <name evidence="9" type="primary">pstB1</name>
    <name evidence="9" type="ORF">LACPI_1566</name>
</gene>
<dbReference type="InterPro" id="IPR003439">
    <property type="entry name" value="ABC_transporter-like_ATP-bd"/>
</dbReference>
<dbReference type="GO" id="GO:0016020">
    <property type="term" value="C:membrane"/>
    <property type="evidence" value="ECO:0007669"/>
    <property type="project" value="InterPro"/>
</dbReference>
<dbReference type="NCBIfam" id="TIGR00972">
    <property type="entry name" value="3a0107s01c2"/>
    <property type="match status" value="1"/>
</dbReference>
<organism evidence="9 10">
    <name type="scientific">Pseudolactococcus piscium MKFS47</name>
    <dbReference type="NCBI Taxonomy" id="297352"/>
    <lineage>
        <taxon>Bacteria</taxon>
        <taxon>Bacillati</taxon>
        <taxon>Bacillota</taxon>
        <taxon>Bacilli</taxon>
        <taxon>Lactobacillales</taxon>
        <taxon>Streptococcaceae</taxon>
        <taxon>Pseudolactococcus</taxon>
    </lineage>
</organism>
<keyword evidence="7" id="KW-0472">Membrane</keyword>
<evidence type="ECO:0000259" key="8">
    <source>
        <dbReference type="PROSITE" id="PS50893"/>
    </source>
</evidence>
<dbReference type="InterPro" id="IPR005670">
    <property type="entry name" value="PstB-like"/>
</dbReference>
<dbReference type="RefSeq" id="WP_047915835.1">
    <property type="nucleotide sequence ID" value="NZ_LN774769.1"/>
</dbReference>
<dbReference type="HOGENOM" id="CLU_000604_1_22_9"/>
<dbReference type="PROSITE" id="PS00211">
    <property type="entry name" value="ABC_TRANSPORTER_1"/>
    <property type="match status" value="1"/>
</dbReference>
<evidence type="ECO:0000313" key="10">
    <source>
        <dbReference type="Proteomes" id="UP000033166"/>
    </source>
</evidence>
<dbReference type="SUPFAM" id="SSF52540">
    <property type="entry name" value="P-loop containing nucleoside triphosphate hydrolases"/>
    <property type="match status" value="1"/>
</dbReference>
<dbReference type="Gene3D" id="3.40.50.300">
    <property type="entry name" value="P-loop containing nucleotide triphosphate hydrolases"/>
    <property type="match status" value="1"/>
</dbReference>
<evidence type="ECO:0000256" key="4">
    <source>
        <dbReference type="ARBA" id="ARBA00022741"/>
    </source>
</evidence>
<reference evidence="10" key="1">
    <citation type="submission" date="2015-01" db="EMBL/GenBank/DDBJ databases">
        <authorList>
            <person name="Andreevskaya M."/>
        </authorList>
    </citation>
    <scope>NUCLEOTIDE SEQUENCE [LARGE SCALE GENOMIC DNA]</scope>
    <source>
        <strain evidence="10">MKFS47</strain>
    </source>
</reference>
<keyword evidence="1" id="KW-0813">Transport</keyword>
<dbReference type="InterPro" id="IPR003593">
    <property type="entry name" value="AAA+_ATPase"/>
</dbReference>
<dbReference type="PROSITE" id="PS50893">
    <property type="entry name" value="ABC_TRANSPORTER_2"/>
    <property type="match status" value="1"/>
</dbReference>
<dbReference type="KEGG" id="lpk:LACPI_1566"/>
<dbReference type="GO" id="GO:0005524">
    <property type="term" value="F:ATP binding"/>
    <property type="evidence" value="ECO:0007669"/>
    <property type="project" value="UniProtKB-KW"/>
</dbReference>
<dbReference type="Pfam" id="PF00005">
    <property type="entry name" value="ABC_tran"/>
    <property type="match status" value="1"/>
</dbReference>
<dbReference type="GO" id="GO:0035435">
    <property type="term" value="P:phosphate ion transmembrane transport"/>
    <property type="evidence" value="ECO:0007669"/>
    <property type="project" value="InterPro"/>
</dbReference>
<evidence type="ECO:0000256" key="5">
    <source>
        <dbReference type="ARBA" id="ARBA00022840"/>
    </source>
</evidence>
<dbReference type="GO" id="GO:0016887">
    <property type="term" value="F:ATP hydrolysis activity"/>
    <property type="evidence" value="ECO:0007669"/>
    <property type="project" value="InterPro"/>
</dbReference>
<dbReference type="GO" id="GO:0005315">
    <property type="term" value="F:phosphate transmembrane transporter activity"/>
    <property type="evidence" value="ECO:0007669"/>
    <property type="project" value="InterPro"/>
</dbReference>
<evidence type="ECO:0000256" key="6">
    <source>
        <dbReference type="ARBA" id="ARBA00022967"/>
    </source>
</evidence>
<dbReference type="CDD" id="cd03260">
    <property type="entry name" value="ABC_PstB_phosphate_transporter"/>
    <property type="match status" value="1"/>
</dbReference>
<keyword evidence="5 9" id="KW-0067">ATP-binding</keyword>
<dbReference type="InterPro" id="IPR027417">
    <property type="entry name" value="P-loop_NTPase"/>
</dbReference>
<evidence type="ECO:0000256" key="2">
    <source>
        <dbReference type="ARBA" id="ARBA00022475"/>
    </source>
</evidence>
<dbReference type="PANTHER" id="PTHR43423">
    <property type="entry name" value="ABC TRANSPORTER I FAMILY MEMBER 17"/>
    <property type="match status" value="1"/>
</dbReference>
<dbReference type="InterPro" id="IPR017871">
    <property type="entry name" value="ABC_transporter-like_CS"/>
</dbReference>
<keyword evidence="6" id="KW-1278">Translocase</keyword>
<keyword evidence="3" id="KW-0592">Phosphate transport</keyword>
<dbReference type="STRING" id="1364.LP2241_40002"/>
<dbReference type="PANTHER" id="PTHR43423:SF10">
    <property type="entry name" value="PHOSPHATE IMPORT ATP-BINDING PROTEIN PSTB 2"/>
    <property type="match status" value="1"/>
</dbReference>
<evidence type="ECO:0000256" key="3">
    <source>
        <dbReference type="ARBA" id="ARBA00022592"/>
    </source>
</evidence>
<feature type="domain" description="ABC transporter" evidence="8">
    <location>
        <begin position="21"/>
        <end position="262"/>
    </location>
</feature>
<evidence type="ECO:0000256" key="1">
    <source>
        <dbReference type="ARBA" id="ARBA00022448"/>
    </source>
</evidence>
<sequence>MATYDWQERHIIDLAGKEIALETKDLHVYYGTNESIKGIDMKFEKNKITALIGPSGSGKSTYLRSLNRMNDTIPIAKVTGEINYQGVDVNKQNVNVYEMRKHIGMVFQRPNPFSKSIYRNITFALERQGIKDKKVLDEAVETSLRQAALWDQVKDDLNKSALALSGGQQQRLCIARAIAVKPDILLMDEPASALDPISTMQLEETMMTLKKDYTIIIVTHNMQQAARASDYTGFFYSGDLIEYDKTKKVFTLPELKSTGDYVSGHFG</sequence>
<proteinExistence type="predicted"/>